<accession>A0A5B1BJ25</accession>
<dbReference type="Gene3D" id="1.10.287.1060">
    <property type="entry name" value="ESAT-6-like"/>
    <property type="match status" value="1"/>
</dbReference>
<dbReference type="EMBL" id="VTZN01000168">
    <property type="protein sequence ID" value="KAA1248366.1"/>
    <property type="molecule type" value="Genomic_DNA"/>
</dbReference>
<dbReference type="NCBIfam" id="TIGR03930">
    <property type="entry name" value="WXG100_ESAT6"/>
    <property type="match status" value="1"/>
</dbReference>
<comment type="caution">
    <text evidence="1">The sequence shown here is derived from an EMBL/GenBank/DDBJ whole genome shotgun (WGS) entry which is preliminary data.</text>
</comment>
<evidence type="ECO:0000313" key="2">
    <source>
        <dbReference type="Proteomes" id="UP000324701"/>
    </source>
</evidence>
<dbReference type="RefSeq" id="WP_149655776.1">
    <property type="nucleotide sequence ID" value="NZ_VTZN01000168.1"/>
</dbReference>
<sequence>MPDRSPPPAQTCDREGLAVEPVLSYNFEAIEYGVRQEIHTTSARFNAALAELRSQIAPLQQLWTREAAAAYQQEQLSWHQAAAALNQILVDLGNAVREGTDEVAYADRRAAGSWSR</sequence>
<dbReference type="SUPFAM" id="SSF140453">
    <property type="entry name" value="EsxAB dimer-like"/>
    <property type="match status" value="1"/>
</dbReference>
<name>A0A5B1BJ25_MYCSI</name>
<dbReference type="OrthoDB" id="3387628at2"/>
<dbReference type="Pfam" id="PF06013">
    <property type="entry name" value="WXG100"/>
    <property type="match status" value="1"/>
</dbReference>
<gene>
    <name evidence="1" type="ORF">F0Q45_20995</name>
</gene>
<reference evidence="1 2" key="1">
    <citation type="submission" date="2019-09" db="EMBL/GenBank/DDBJ databases">
        <title>Report of infection by Mycobacterium simiae a patient suffering from pulmonary tuberculosis.</title>
        <authorList>
            <person name="Mohanty P.S."/>
            <person name="Bansal A.K."/>
            <person name="Singh H."/>
            <person name="Sharma S."/>
            <person name="Patil S.A."/>
            <person name="Upadhaya P."/>
            <person name="Singh P.K."/>
            <person name="Kumar D."/>
            <person name="Kumar S."/>
            <person name="Singh R.K."/>
            <person name="Chaudhary B."/>
        </authorList>
    </citation>
    <scope>NUCLEOTIDE SEQUENCE [LARGE SCALE GENOMIC DNA]</scope>
    <source>
        <strain evidence="1 2">JAL-560-SIM</strain>
    </source>
</reference>
<organism evidence="1 2">
    <name type="scientific">Mycobacterium simiae</name>
    <name type="common">Mycobacterium habana</name>
    <dbReference type="NCBI Taxonomy" id="1784"/>
    <lineage>
        <taxon>Bacteria</taxon>
        <taxon>Bacillati</taxon>
        <taxon>Actinomycetota</taxon>
        <taxon>Actinomycetes</taxon>
        <taxon>Mycobacteriales</taxon>
        <taxon>Mycobacteriaceae</taxon>
        <taxon>Mycobacterium</taxon>
        <taxon>Mycobacterium simiae complex</taxon>
    </lineage>
</organism>
<dbReference type="InterPro" id="IPR010310">
    <property type="entry name" value="T7SS_ESAT-6-like"/>
</dbReference>
<dbReference type="InterPro" id="IPR036689">
    <property type="entry name" value="ESAT-6-like_sf"/>
</dbReference>
<dbReference type="Proteomes" id="UP000324701">
    <property type="component" value="Unassembled WGS sequence"/>
</dbReference>
<keyword evidence="2" id="KW-1185">Reference proteome</keyword>
<protein>
    <submittedName>
        <fullName evidence="1">WXG100 family type VII secretion target</fullName>
    </submittedName>
</protein>
<proteinExistence type="predicted"/>
<dbReference type="AlphaFoldDB" id="A0A5B1BJ25"/>
<evidence type="ECO:0000313" key="1">
    <source>
        <dbReference type="EMBL" id="KAA1248366.1"/>
    </source>
</evidence>